<dbReference type="AlphaFoldDB" id="A0A3B0BKC5"/>
<name>A0A3B0BKC5_9BACL</name>
<dbReference type="RefSeq" id="WP_120750548.1">
    <property type="nucleotide sequence ID" value="NZ_RBAH01000026.1"/>
</dbReference>
<evidence type="ECO:0000313" key="2">
    <source>
        <dbReference type="Proteomes" id="UP000282311"/>
    </source>
</evidence>
<organism evidence="1 2">
    <name type="scientific">Paenibacillus ginsengarvi</name>
    <dbReference type="NCBI Taxonomy" id="400777"/>
    <lineage>
        <taxon>Bacteria</taxon>
        <taxon>Bacillati</taxon>
        <taxon>Bacillota</taxon>
        <taxon>Bacilli</taxon>
        <taxon>Bacillales</taxon>
        <taxon>Paenibacillaceae</taxon>
        <taxon>Paenibacillus</taxon>
    </lineage>
</organism>
<proteinExistence type="predicted"/>
<dbReference type="InterPro" id="IPR036278">
    <property type="entry name" value="Sialidase_sf"/>
</dbReference>
<dbReference type="SUPFAM" id="SSF50939">
    <property type="entry name" value="Sialidases"/>
    <property type="match status" value="1"/>
</dbReference>
<comment type="caution">
    <text evidence="1">The sequence shown here is derived from an EMBL/GenBank/DDBJ whole genome shotgun (WGS) entry which is preliminary data.</text>
</comment>
<dbReference type="EMBL" id="RBAH01000026">
    <property type="protein sequence ID" value="RKN72972.1"/>
    <property type="molecule type" value="Genomic_DNA"/>
</dbReference>
<sequence length="136" mass="15000">MIEQATIKFITGLDRSAPRPSAIISQCSPLSIKRNPLSGELLAVWNQIPAYNTRKLEKHSWARTPLVGAVSKDEGRTWSGYFAVEREEVGSGCCYVAIHFTGSTLLLAYCAVEAEDGICLSRLKMRKIALSELQGR</sequence>
<dbReference type="Proteomes" id="UP000282311">
    <property type="component" value="Unassembled WGS sequence"/>
</dbReference>
<dbReference type="OrthoDB" id="7294637at2"/>
<protein>
    <submittedName>
        <fullName evidence="1">Exo-alpha-sialidase</fullName>
    </submittedName>
</protein>
<keyword evidence="2" id="KW-1185">Reference proteome</keyword>
<gene>
    <name evidence="1" type="ORF">D7M11_27880</name>
</gene>
<reference evidence="1 2" key="1">
    <citation type="journal article" date="2007" name="Int. J. Syst. Evol. Microbiol.">
        <title>Paenibacillus ginsengarvi sp. nov., isolated from soil from ginseng cultivation.</title>
        <authorList>
            <person name="Yoon M.H."/>
            <person name="Ten L.N."/>
            <person name="Im W.T."/>
        </authorList>
    </citation>
    <scope>NUCLEOTIDE SEQUENCE [LARGE SCALE GENOMIC DNA]</scope>
    <source>
        <strain evidence="1 2">KCTC 13059</strain>
    </source>
</reference>
<dbReference type="CDD" id="cd15482">
    <property type="entry name" value="Sialidase_non-viral"/>
    <property type="match status" value="1"/>
</dbReference>
<evidence type="ECO:0000313" key="1">
    <source>
        <dbReference type="EMBL" id="RKN72972.1"/>
    </source>
</evidence>
<accession>A0A3B0BKC5</accession>